<gene>
    <name evidence="2" type="ORF">NA56DRAFT_710754</name>
</gene>
<keyword evidence="1" id="KW-1133">Transmembrane helix</keyword>
<accession>A0A2J6PKY9</accession>
<dbReference type="EMBL" id="KZ613520">
    <property type="protein sequence ID" value="PMD14684.1"/>
    <property type="molecule type" value="Genomic_DNA"/>
</dbReference>
<evidence type="ECO:0000313" key="2">
    <source>
        <dbReference type="EMBL" id="PMD14684.1"/>
    </source>
</evidence>
<keyword evidence="1" id="KW-0472">Membrane</keyword>
<dbReference type="AlphaFoldDB" id="A0A2J6PKY9"/>
<evidence type="ECO:0000256" key="1">
    <source>
        <dbReference type="SAM" id="Phobius"/>
    </source>
</evidence>
<organism evidence="2 3">
    <name type="scientific">Hyaloscypha hepaticicola</name>
    <dbReference type="NCBI Taxonomy" id="2082293"/>
    <lineage>
        <taxon>Eukaryota</taxon>
        <taxon>Fungi</taxon>
        <taxon>Dikarya</taxon>
        <taxon>Ascomycota</taxon>
        <taxon>Pezizomycotina</taxon>
        <taxon>Leotiomycetes</taxon>
        <taxon>Helotiales</taxon>
        <taxon>Hyaloscyphaceae</taxon>
        <taxon>Hyaloscypha</taxon>
    </lineage>
</organism>
<evidence type="ECO:0000313" key="3">
    <source>
        <dbReference type="Proteomes" id="UP000235672"/>
    </source>
</evidence>
<keyword evidence="1" id="KW-0812">Transmembrane</keyword>
<feature type="transmembrane region" description="Helical" evidence="1">
    <location>
        <begin position="213"/>
        <end position="237"/>
    </location>
</feature>
<sequence>MPANLPKAYIQVVILHSSRILVPGTVVHGIDTLAAAVNILTRLHNGASIPRLWSLLSRRVTASAYAQLQCMALAPSQKGNAGEADRHSFEKWSDQCRCFCAVWRILVRIHGYCTTSHPRFIPVHYSKDNSNDGPKMQGALRLTGFSLVLPPSLRNRTSSFLLFLILSSRCDNVFHLLLLRLPTSFSNVSDSAAKSSMTDRINRSTPELPAHFVLLKLGGVLFMCICFSTSVWAPALAPLRVTR</sequence>
<keyword evidence="3" id="KW-1185">Reference proteome</keyword>
<reference evidence="2 3" key="1">
    <citation type="submission" date="2016-05" db="EMBL/GenBank/DDBJ databases">
        <title>A degradative enzymes factory behind the ericoid mycorrhizal symbiosis.</title>
        <authorList>
            <consortium name="DOE Joint Genome Institute"/>
            <person name="Martino E."/>
            <person name="Morin E."/>
            <person name="Grelet G."/>
            <person name="Kuo A."/>
            <person name="Kohler A."/>
            <person name="Daghino S."/>
            <person name="Barry K."/>
            <person name="Choi C."/>
            <person name="Cichocki N."/>
            <person name="Clum A."/>
            <person name="Copeland A."/>
            <person name="Hainaut M."/>
            <person name="Haridas S."/>
            <person name="Labutti K."/>
            <person name="Lindquist E."/>
            <person name="Lipzen A."/>
            <person name="Khouja H.-R."/>
            <person name="Murat C."/>
            <person name="Ohm R."/>
            <person name="Olson A."/>
            <person name="Spatafora J."/>
            <person name="Veneault-Fourrey C."/>
            <person name="Henrissat B."/>
            <person name="Grigoriev I."/>
            <person name="Martin F."/>
            <person name="Perotto S."/>
        </authorList>
    </citation>
    <scope>NUCLEOTIDE SEQUENCE [LARGE SCALE GENOMIC DNA]</scope>
    <source>
        <strain evidence="2 3">UAMH 7357</strain>
    </source>
</reference>
<dbReference type="Proteomes" id="UP000235672">
    <property type="component" value="Unassembled WGS sequence"/>
</dbReference>
<name>A0A2J6PKY9_9HELO</name>
<protein>
    <submittedName>
        <fullName evidence="2">Uncharacterized protein</fullName>
    </submittedName>
</protein>
<proteinExistence type="predicted"/>